<reference evidence="1 2" key="1">
    <citation type="submission" date="2018-06" db="EMBL/GenBank/DDBJ databases">
        <title>Pseudomonas diversity within urban Lake Michigan freshwaters.</title>
        <authorList>
            <person name="Batrich M."/>
            <person name="Hatzopoulos T."/>
            <person name="Putonti C."/>
        </authorList>
    </citation>
    <scope>NUCLEOTIDE SEQUENCE [LARGE SCALE GENOMIC DNA]</scope>
    <source>
        <strain evidence="1 2">LBp-160603</strain>
    </source>
</reference>
<dbReference type="AlphaFoldDB" id="A0A2V4I5K6"/>
<comment type="caution">
    <text evidence="1">The sequence shown here is derived from an EMBL/GenBank/DDBJ whole genome shotgun (WGS) entry which is preliminary data.</text>
</comment>
<dbReference type="InterPro" id="IPR017850">
    <property type="entry name" value="Alkaline_phosphatase_core_sf"/>
</dbReference>
<organism evidence="1 2">
    <name type="scientific">Pseudomonas soli</name>
    <dbReference type="NCBI Taxonomy" id="1306993"/>
    <lineage>
        <taxon>Bacteria</taxon>
        <taxon>Pseudomonadati</taxon>
        <taxon>Pseudomonadota</taxon>
        <taxon>Gammaproteobacteria</taxon>
        <taxon>Pseudomonadales</taxon>
        <taxon>Pseudomonadaceae</taxon>
        <taxon>Pseudomonas</taxon>
    </lineage>
</organism>
<evidence type="ECO:0000313" key="1">
    <source>
        <dbReference type="EMBL" id="PYB78340.1"/>
    </source>
</evidence>
<dbReference type="SUPFAM" id="SSF53649">
    <property type="entry name" value="Alkaline phosphatase-like"/>
    <property type="match status" value="1"/>
</dbReference>
<proteinExistence type="predicted"/>
<sequence length="215" mass="25001">MLHYFTRVGHDPTTKNQGKDHLRDFLHYLRGQTTQVPDAKVQLINGYSSCPTRYPNFTCLLGGDDWYALKLLAKMYGLESELPPEIAELELSYGFNYEQMLWQSLMTNAGYRLHLIANTAWIMRSLGETDPRIEKTIKILNTRQPENPFFAYLLHGPDKRVERLADNKCLAPDAARDAYVDWAWQRADIEDRWKVGMVWDCVFIYGLLVRDPIPN</sequence>
<accession>A0A2V4I5K6</accession>
<dbReference type="Proteomes" id="UP000247620">
    <property type="component" value="Unassembled WGS sequence"/>
</dbReference>
<name>A0A2V4I5K6_9PSED</name>
<evidence type="ECO:0000313" key="2">
    <source>
        <dbReference type="Proteomes" id="UP000247620"/>
    </source>
</evidence>
<protein>
    <submittedName>
        <fullName evidence="1">Uncharacterized protein</fullName>
    </submittedName>
</protein>
<dbReference type="EMBL" id="QJRO01000015">
    <property type="protein sequence ID" value="PYB78340.1"/>
    <property type="molecule type" value="Genomic_DNA"/>
</dbReference>
<gene>
    <name evidence="1" type="ORF">DMX07_19525</name>
</gene>